<dbReference type="Pfam" id="PF00300">
    <property type="entry name" value="His_Phos_1"/>
    <property type="match status" value="1"/>
</dbReference>
<keyword evidence="1" id="KW-0378">Hydrolase</keyword>
<dbReference type="PANTHER" id="PTHR46517:SF1">
    <property type="entry name" value="FRUCTOSE-2,6-BISPHOSPHATASE TIGAR"/>
    <property type="match status" value="1"/>
</dbReference>
<keyword evidence="4" id="KW-0413">Isomerase</keyword>
<name>I7JVA1_9LACO</name>
<feature type="binding site" evidence="3">
    <location>
        <begin position="86"/>
        <end position="89"/>
    </location>
    <ligand>
        <name>substrate</name>
    </ligand>
</feature>
<dbReference type="PANTHER" id="PTHR46517">
    <property type="entry name" value="FRUCTOSE-2,6-BISPHOSPHATASE TIGAR"/>
    <property type="match status" value="1"/>
</dbReference>
<dbReference type="Proteomes" id="UP000009320">
    <property type="component" value="Unassembled WGS sequence"/>
</dbReference>
<gene>
    <name evidence="4" type="ORF">BN55_05100</name>
</gene>
<evidence type="ECO:0000313" key="4">
    <source>
        <dbReference type="EMBL" id="CCI82476.1"/>
    </source>
</evidence>
<dbReference type="InterPro" id="IPR001345">
    <property type="entry name" value="PG/BPGM_mutase_AS"/>
</dbReference>
<dbReference type="OrthoDB" id="4131070at2"/>
<reference evidence="4 5" key="1">
    <citation type="submission" date="2012-06" db="EMBL/GenBank/DDBJ databases">
        <title>Draft Genome Sequence of Lactobacillus hominis Strain CRBIP 24.179T, isolated from human intestine.</title>
        <authorList>
            <person name="Cousin S."/>
            <person name="Ma L."/>
            <person name="Bizet C."/>
            <person name="Loux V."/>
            <person name="Bouchier C."/>
            <person name="Clermont D."/>
            <person name="Creno S."/>
        </authorList>
    </citation>
    <scope>NUCLEOTIDE SEQUENCE [LARGE SCALE GENOMIC DNA]</scope>
    <source>
        <strain evidence="5">CRBIP 24.179T</strain>
    </source>
</reference>
<dbReference type="Gene3D" id="3.40.50.1240">
    <property type="entry name" value="Phosphoglycerate mutase-like"/>
    <property type="match status" value="1"/>
</dbReference>
<dbReference type="CDD" id="cd07067">
    <property type="entry name" value="HP_PGM_like"/>
    <property type="match status" value="1"/>
</dbReference>
<feature type="active site" description="Tele-phosphohistidine intermediate" evidence="2">
    <location>
        <position position="9"/>
    </location>
</feature>
<evidence type="ECO:0000256" key="3">
    <source>
        <dbReference type="PIRSR" id="PIRSR613078-2"/>
    </source>
</evidence>
<organism evidence="4 5">
    <name type="scientific">Lactobacillus hominis DSM 23910 = CRBIP 24.179</name>
    <dbReference type="NCBI Taxonomy" id="1423758"/>
    <lineage>
        <taxon>Bacteria</taxon>
        <taxon>Bacillati</taxon>
        <taxon>Bacillota</taxon>
        <taxon>Bacilli</taxon>
        <taxon>Lactobacillales</taxon>
        <taxon>Lactobacillaceae</taxon>
        <taxon>Lactobacillus</taxon>
    </lineage>
</organism>
<dbReference type="SUPFAM" id="SSF53254">
    <property type="entry name" value="Phosphoglycerate mutase-like"/>
    <property type="match status" value="1"/>
</dbReference>
<dbReference type="AlphaFoldDB" id="I7JVA1"/>
<proteinExistence type="predicted"/>
<dbReference type="GeneID" id="82847683"/>
<feature type="active site" description="Proton donor/acceptor" evidence="2">
    <location>
        <position position="86"/>
    </location>
</feature>
<comment type="caution">
    <text evidence="4">The sequence shown here is derived from an EMBL/GenBank/DDBJ whole genome shotgun (WGS) entry which is preliminary data.</text>
</comment>
<evidence type="ECO:0000256" key="2">
    <source>
        <dbReference type="PIRSR" id="PIRSR613078-1"/>
    </source>
</evidence>
<dbReference type="GO" id="GO:0005829">
    <property type="term" value="C:cytosol"/>
    <property type="evidence" value="ECO:0007669"/>
    <property type="project" value="TreeGrafter"/>
</dbReference>
<dbReference type="RefSeq" id="WP_008471574.1">
    <property type="nucleotide sequence ID" value="NZ_AYZP01000004.1"/>
</dbReference>
<feature type="binding site" evidence="3">
    <location>
        <position position="58"/>
    </location>
    <ligand>
        <name>substrate</name>
    </ligand>
</feature>
<sequence length="216" mass="24658">MKKIYIVRHGQTFINKYDKMQGWCDTPLTDKGISDAKKAGEVLANIPFDIALSSDLKRASETCDYIIDKNCNRDELQHIASPFFREQFYGFFEGMNSDEAWRMIGGPHGYPKRQDLLLNVDINTIKDYIHEADPYHDAENSKQYWKRLDQGFDLIRQLDGAENILLVTHGFTIRSIVGRFGEGKFPLVPGPANGSITIMNMTDNDLKITAYNKLSL</sequence>
<dbReference type="GO" id="GO:0016853">
    <property type="term" value="F:isomerase activity"/>
    <property type="evidence" value="ECO:0007669"/>
    <property type="project" value="UniProtKB-KW"/>
</dbReference>
<dbReference type="GO" id="GO:0043456">
    <property type="term" value="P:regulation of pentose-phosphate shunt"/>
    <property type="evidence" value="ECO:0007669"/>
    <property type="project" value="TreeGrafter"/>
</dbReference>
<dbReference type="InterPro" id="IPR051695">
    <property type="entry name" value="Phosphoglycerate_Mutase"/>
</dbReference>
<evidence type="ECO:0000256" key="1">
    <source>
        <dbReference type="ARBA" id="ARBA00022801"/>
    </source>
</evidence>
<feature type="binding site" evidence="3">
    <location>
        <begin position="8"/>
        <end position="15"/>
    </location>
    <ligand>
        <name>substrate</name>
    </ligand>
</feature>
<dbReference type="EMBL" id="CAKE01000025">
    <property type="protein sequence ID" value="CCI82476.1"/>
    <property type="molecule type" value="Genomic_DNA"/>
</dbReference>
<protein>
    <submittedName>
        <fullName evidence="4">Phosphoglycerate mutase</fullName>
        <ecNumber evidence="4">5.4.2.1</ecNumber>
    </submittedName>
</protein>
<dbReference type="PATRIC" id="fig|1423758.3.peg.1517"/>
<dbReference type="GO" id="GO:0045820">
    <property type="term" value="P:negative regulation of glycolytic process"/>
    <property type="evidence" value="ECO:0007669"/>
    <property type="project" value="TreeGrafter"/>
</dbReference>
<keyword evidence="5" id="KW-1185">Reference proteome</keyword>
<dbReference type="eggNOG" id="COG0406">
    <property type="taxonomic scope" value="Bacteria"/>
</dbReference>
<dbReference type="STRING" id="1423758.FC41_GL001495"/>
<dbReference type="GO" id="GO:0004331">
    <property type="term" value="F:fructose-2,6-bisphosphate 2-phosphatase activity"/>
    <property type="evidence" value="ECO:0007669"/>
    <property type="project" value="TreeGrafter"/>
</dbReference>
<accession>I7JVA1</accession>
<dbReference type="EC" id="5.4.2.1" evidence="4"/>
<dbReference type="PROSITE" id="PS00175">
    <property type="entry name" value="PG_MUTASE"/>
    <property type="match status" value="1"/>
</dbReference>
<dbReference type="InterPro" id="IPR029033">
    <property type="entry name" value="His_PPase_superfam"/>
</dbReference>
<evidence type="ECO:0000313" key="5">
    <source>
        <dbReference type="Proteomes" id="UP000009320"/>
    </source>
</evidence>
<dbReference type="SMART" id="SM00855">
    <property type="entry name" value="PGAM"/>
    <property type="match status" value="1"/>
</dbReference>
<dbReference type="InterPro" id="IPR013078">
    <property type="entry name" value="His_Pase_superF_clade-1"/>
</dbReference>